<reference evidence="2" key="1">
    <citation type="journal article" date="2019" name="Int. J. Syst. Evol. Microbiol.">
        <title>The Global Catalogue of Microorganisms (GCM) 10K type strain sequencing project: providing services to taxonomists for standard genome sequencing and annotation.</title>
        <authorList>
            <consortium name="The Broad Institute Genomics Platform"/>
            <consortium name="The Broad Institute Genome Sequencing Center for Infectious Disease"/>
            <person name="Wu L."/>
            <person name="Ma J."/>
        </authorList>
    </citation>
    <scope>NUCLEOTIDE SEQUENCE [LARGE SCALE GENOMIC DNA]</scope>
    <source>
        <strain evidence="2">KCTC 42083</strain>
    </source>
</reference>
<gene>
    <name evidence="1" type="ORF">GCM10010096_31590</name>
</gene>
<keyword evidence="2" id="KW-1185">Reference proteome</keyword>
<dbReference type="EMBL" id="BMZN01000005">
    <property type="protein sequence ID" value="GHC56375.1"/>
    <property type="molecule type" value="Genomic_DNA"/>
</dbReference>
<dbReference type="RefSeq" id="WP_189393626.1">
    <property type="nucleotide sequence ID" value="NZ_BMZN01000005.1"/>
</dbReference>
<evidence type="ECO:0000313" key="1">
    <source>
        <dbReference type="EMBL" id="GHC56375.1"/>
    </source>
</evidence>
<dbReference type="AlphaFoldDB" id="A0A8H9IQ74"/>
<protein>
    <submittedName>
        <fullName evidence="1">Uncharacterized protein</fullName>
    </submittedName>
</protein>
<dbReference type="Proteomes" id="UP000608923">
    <property type="component" value="Unassembled WGS sequence"/>
</dbReference>
<comment type="caution">
    <text evidence="1">The sequence shown here is derived from an EMBL/GenBank/DDBJ whole genome shotgun (WGS) entry which is preliminary data.</text>
</comment>
<name>A0A8H9IQ74_9BURK</name>
<sequence>MVNKLHIDPLGATRQLGKRGALKQATFLQLKKNPELLSVESSFEVLLAKLADLSNAVTQIDYQPFTVDVVNERMLLNHAQLQTHRQKLKESGMEGVFYTPDLRFRWRTPKGNVDEVIEAKDVNWVPSLGDEYTEKLLHTRALLAQRGIQFGLYAAGVTELYLWALVSNVNKLHALMLRRKDAMNTLSPDYLQYLEHRDALLACVKAEPAISLAQLAKRFEMTLWATWHLLIDELVSVDLWCAPLGPQTTVVDAGNAPEEPALFRRSMLAMRNTSWEVLCKDN</sequence>
<evidence type="ECO:0000313" key="2">
    <source>
        <dbReference type="Proteomes" id="UP000608923"/>
    </source>
</evidence>
<accession>A0A8H9IQ74</accession>
<proteinExistence type="predicted"/>
<organism evidence="1 2">
    <name type="scientific">Alcaligenes pakistanensis</name>
    <dbReference type="NCBI Taxonomy" id="1482717"/>
    <lineage>
        <taxon>Bacteria</taxon>
        <taxon>Pseudomonadati</taxon>
        <taxon>Pseudomonadota</taxon>
        <taxon>Betaproteobacteria</taxon>
        <taxon>Burkholderiales</taxon>
        <taxon>Alcaligenaceae</taxon>
        <taxon>Alcaligenes</taxon>
    </lineage>
</organism>